<accession>A0A0K2UBU0</accession>
<reference evidence="1" key="1">
    <citation type="submission" date="2014-05" db="EMBL/GenBank/DDBJ databases">
        <authorList>
            <person name="Chronopoulou M."/>
        </authorList>
    </citation>
    <scope>NUCLEOTIDE SEQUENCE</scope>
    <source>
        <tissue evidence="1">Whole organism</tissue>
    </source>
</reference>
<feature type="non-terminal residue" evidence="1">
    <location>
        <position position="1"/>
    </location>
</feature>
<name>A0A0K2UBU0_LEPSM</name>
<evidence type="ECO:0000313" key="1">
    <source>
        <dbReference type="EMBL" id="CDW35166.1"/>
    </source>
</evidence>
<dbReference type="EMBL" id="HACA01017805">
    <property type="protein sequence ID" value="CDW35166.1"/>
    <property type="molecule type" value="Transcribed_RNA"/>
</dbReference>
<protein>
    <submittedName>
        <fullName evidence="1">Uncharacterized protein</fullName>
    </submittedName>
</protein>
<organism evidence="1">
    <name type="scientific">Lepeophtheirus salmonis</name>
    <name type="common">Salmon louse</name>
    <name type="synonym">Caligus salmonis</name>
    <dbReference type="NCBI Taxonomy" id="72036"/>
    <lineage>
        <taxon>Eukaryota</taxon>
        <taxon>Metazoa</taxon>
        <taxon>Ecdysozoa</taxon>
        <taxon>Arthropoda</taxon>
        <taxon>Crustacea</taxon>
        <taxon>Multicrustacea</taxon>
        <taxon>Hexanauplia</taxon>
        <taxon>Copepoda</taxon>
        <taxon>Siphonostomatoida</taxon>
        <taxon>Caligidae</taxon>
        <taxon>Lepeophtheirus</taxon>
    </lineage>
</organism>
<sequence>SKHLIKKYFDVDPQFYSESNNYNSETNSKVYSLSFRSTHECSISPKLNYY</sequence>
<dbReference type="AlphaFoldDB" id="A0A0K2UBU0"/>
<proteinExistence type="predicted"/>